<name>A0A5C7DU50_9BACT</name>
<evidence type="ECO:0000259" key="1">
    <source>
        <dbReference type="Pfam" id="PF00534"/>
    </source>
</evidence>
<protein>
    <submittedName>
        <fullName evidence="3">Glycosyltransferase family 4 protein</fullName>
    </submittedName>
</protein>
<organism evidence="3 4">
    <name type="scientific">Campylobacter volucris</name>
    <dbReference type="NCBI Taxonomy" id="1031542"/>
    <lineage>
        <taxon>Bacteria</taxon>
        <taxon>Pseudomonadati</taxon>
        <taxon>Campylobacterota</taxon>
        <taxon>Epsilonproteobacteria</taxon>
        <taxon>Campylobacterales</taxon>
        <taxon>Campylobacteraceae</taxon>
        <taxon>Campylobacter</taxon>
    </lineage>
</organism>
<dbReference type="EMBL" id="VOWJ01000019">
    <property type="protein sequence ID" value="TXE88599.1"/>
    <property type="molecule type" value="Genomic_DNA"/>
</dbReference>
<proteinExistence type="predicted"/>
<dbReference type="RefSeq" id="WP_147555351.1">
    <property type="nucleotide sequence ID" value="NZ_VOWJ01000019.1"/>
</dbReference>
<dbReference type="Pfam" id="PF13439">
    <property type="entry name" value="Glyco_transf_4"/>
    <property type="match status" value="1"/>
</dbReference>
<comment type="caution">
    <text evidence="3">The sequence shown here is derived from an EMBL/GenBank/DDBJ whole genome shotgun (WGS) entry which is preliminary data.</text>
</comment>
<dbReference type="Pfam" id="PF00534">
    <property type="entry name" value="Glycos_transf_1"/>
    <property type="match status" value="1"/>
</dbReference>
<accession>A0A5C7DU50</accession>
<dbReference type="InterPro" id="IPR028098">
    <property type="entry name" value="Glyco_trans_4-like_N"/>
</dbReference>
<gene>
    <name evidence="3" type="ORF">FPD38_03215</name>
</gene>
<evidence type="ECO:0000259" key="2">
    <source>
        <dbReference type="Pfam" id="PF13439"/>
    </source>
</evidence>
<dbReference type="Proteomes" id="UP000321629">
    <property type="component" value="Unassembled WGS sequence"/>
</dbReference>
<dbReference type="InterPro" id="IPR001296">
    <property type="entry name" value="Glyco_trans_1"/>
</dbReference>
<dbReference type="PANTHER" id="PTHR12526:SF630">
    <property type="entry name" value="GLYCOSYLTRANSFERASE"/>
    <property type="match status" value="1"/>
</dbReference>
<dbReference type="AlphaFoldDB" id="A0A5C7DU50"/>
<sequence>MKITFIIATLNSGGAERVLVTLANELCKNHEVNIIKFHKEESFYKLNPKIKLFTLEQFDFSTLYNKIASRIKKFKALKQALKEHNCDVFISFLDTTNIACIWAKKGLNTPLIISEHSSHAYLKSKIWKFLRDFSFPYADALTVLSNDDKSYYEKFVKKVINMPNPCHFTPNTGNLEKENIVLFVGRLDHNKNPSMFLKAIARLDKNLQNQYKFLIAGDGELKQTLINQANDSAIKVEFLGKVSNMQDLYEKAKIICLCSYIEGLPTVLLESLYFQVARISTKYTSGYKDLINNEKDGILIDTNDDKALSEKLTLLMQDEKLRKQITLNALQRCQDYEVSNVVNKWIKLINEVKAKS</sequence>
<dbReference type="PANTHER" id="PTHR12526">
    <property type="entry name" value="GLYCOSYLTRANSFERASE"/>
    <property type="match status" value="1"/>
</dbReference>
<feature type="domain" description="Glycosyl transferase family 1" evidence="1">
    <location>
        <begin position="174"/>
        <end position="330"/>
    </location>
</feature>
<feature type="domain" description="Glycosyltransferase subfamily 4-like N-terminal" evidence="2">
    <location>
        <begin position="13"/>
        <end position="155"/>
    </location>
</feature>
<dbReference type="SUPFAM" id="SSF53756">
    <property type="entry name" value="UDP-Glycosyltransferase/glycogen phosphorylase"/>
    <property type="match status" value="1"/>
</dbReference>
<evidence type="ECO:0000313" key="3">
    <source>
        <dbReference type="EMBL" id="TXE88599.1"/>
    </source>
</evidence>
<dbReference type="Gene3D" id="3.40.50.2000">
    <property type="entry name" value="Glycogen Phosphorylase B"/>
    <property type="match status" value="2"/>
</dbReference>
<reference evidence="3 4" key="1">
    <citation type="submission" date="2019-07" db="EMBL/GenBank/DDBJ databases">
        <title>Rapid identification of Enteric Bacteria from Whole Genome Sequences (WGS) using Average Nucleotide Identity (ANI).</title>
        <authorList>
            <person name="Lane C."/>
        </authorList>
    </citation>
    <scope>NUCLEOTIDE SEQUENCE [LARGE SCALE GENOMIC DNA]</scope>
    <source>
        <strain evidence="3 4">2016D-0084</strain>
    </source>
</reference>
<keyword evidence="3" id="KW-0808">Transferase</keyword>
<evidence type="ECO:0000313" key="4">
    <source>
        <dbReference type="Proteomes" id="UP000321629"/>
    </source>
</evidence>
<dbReference type="GO" id="GO:0016757">
    <property type="term" value="F:glycosyltransferase activity"/>
    <property type="evidence" value="ECO:0007669"/>
    <property type="project" value="InterPro"/>
</dbReference>